<organism evidence="3 4">
    <name type="scientific">Aspergillus pseudodeflectus</name>
    <dbReference type="NCBI Taxonomy" id="176178"/>
    <lineage>
        <taxon>Eukaryota</taxon>
        <taxon>Fungi</taxon>
        <taxon>Dikarya</taxon>
        <taxon>Ascomycota</taxon>
        <taxon>Pezizomycotina</taxon>
        <taxon>Eurotiomycetes</taxon>
        <taxon>Eurotiomycetidae</taxon>
        <taxon>Eurotiales</taxon>
        <taxon>Aspergillaceae</taxon>
        <taxon>Aspergillus</taxon>
        <taxon>Aspergillus subgen. Nidulantes</taxon>
    </lineage>
</organism>
<evidence type="ECO:0000313" key="3">
    <source>
        <dbReference type="EMBL" id="KAL2850396.1"/>
    </source>
</evidence>
<gene>
    <name evidence="3" type="ORF">BJX68DRAFT_266608</name>
</gene>
<evidence type="ECO:0000259" key="2">
    <source>
        <dbReference type="Pfam" id="PF04082"/>
    </source>
</evidence>
<evidence type="ECO:0000313" key="4">
    <source>
        <dbReference type="Proteomes" id="UP001610444"/>
    </source>
</evidence>
<accession>A0ABR4KDQ2</accession>
<dbReference type="EMBL" id="JBFXLR010000020">
    <property type="protein sequence ID" value="KAL2850396.1"/>
    <property type="molecule type" value="Genomic_DNA"/>
</dbReference>
<dbReference type="InterPro" id="IPR007219">
    <property type="entry name" value="XnlR_reg_dom"/>
</dbReference>
<proteinExistence type="predicted"/>
<evidence type="ECO:0000256" key="1">
    <source>
        <dbReference type="ARBA" id="ARBA00023242"/>
    </source>
</evidence>
<comment type="caution">
    <text evidence="3">The sequence shown here is derived from an EMBL/GenBank/DDBJ whole genome shotgun (WGS) entry which is preliminary data.</text>
</comment>
<protein>
    <recommendedName>
        <fullName evidence="2">Xylanolytic transcriptional activator regulatory domain-containing protein</fullName>
    </recommendedName>
</protein>
<dbReference type="GeneID" id="98160709"/>
<feature type="domain" description="Xylanolytic transcriptional activator regulatory" evidence="2">
    <location>
        <begin position="54"/>
        <end position="147"/>
    </location>
</feature>
<sequence>MFSLRAYPPTPLLEAAIYGMACSVNSAIVWWRDFDYIRAYIRKQLIGLFSVRTETTPQLQTVQALLIICFRAELVSTDYSDLVGLPAIATFACKLAQDLTLDIFPQPGVDGATEDEPLRRSIWKGCLFLDVYMAACFGHPPSIGPDKWVPLQLYTAEPVDASNWALAAFDDLILLSRDLHQILFTDYGVQQFSIGELWRGAVTTLQALNESEQRMSARIQAYDLDTRHALEMYGRDNRLLLARGIKLNMAHLPVELSDIPDLKSLLDEQTELVIHEALLTLSALSRGFLQSPYPRMGFPLYFIVRALFLAVEYANTLNHSASRPSSLRQRLSSAIDLAKHFTDVLLEPNKWGTEWCQGNTMRGVLSHLSSELSVTQWPPDLPSNHYDTADFEPWDSYFDAELISGFFAPANWDTLIEQYGFDSWLLSAYPGS</sequence>
<reference evidence="3 4" key="1">
    <citation type="submission" date="2024-07" db="EMBL/GenBank/DDBJ databases">
        <title>Section-level genome sequencing and comparative genomics of Aspergillus sections Usti and Cavernicolus.</title>
        <authorList>
            <consortium name="Lawrence Berkeley National Laboratory"/>
            <person name="Nybo J.L."/>
            <person name="Vesth T.C."/>
            <person name="Theobald S."/>
            <person name="Frisvad J.C."/>
            <person name="Larsen T.O."/>
            <person name="Kjaerboelling I."/>
            <person name="Rothschild-Mancinelli K."/>
            <person name="Lyhne E.K."/>
            <person name="Kogle M.E."/>
            <person name="Barry K."/>
            <person name="Clum A."/>
            <person name="Na H."/>
            <person name="Ledsgaard L."/>
            <person name="Lin J."/>
            <person name="Lipzen A."/>
            <person name="Kuo A."/>
            <person name="Riley R."/>
            <person name="Mondo S."/>
            <person name="LaButti K."/>
            <person name="Haridas S."/>
            <person name="Pangalinan J."/>
            <person name="Salamov A.A."/>
            <person name="Simmons B.A."/>
            <person name="Magnuson J.K."/>
            <person name="Chen J."/>
            <person name="Drula E."/>
            <person name="Henrissat B."/>
            <person name="Wiebenga A."/>
            <person name="Lubbers R.J."/>
            <person name="Gomes A.C."/>
            <person name="Macurrencykelacurrency M.R."/>
            <person name="Stajich J."/>
            <person name="Grigoriev I.V."/>
            <person name="Mortensen U.H."/>
            <person name="De vries R.P."/>
            <person name="Baker S.E."/>
            <person name="Andersen M.R."/>
        </authorList>
    </citation>
    <scope>NUCLEOTIDE SEQUENCE [LARGE SCALE GENOMIC DNA]</scope>
    <source>
        <strain evidence="3 4">CBS 756.74</strain>
    </source>
</reference>
<name>A0ABR4KDQ2_9EURO</name>
<keyword evidence="4" id="KW-1185">Reference proteome</keyword>
<dbReference type="Pfam" id="PF04082">
    <property type="entry name" value="Fungal_trans"/>
    <property type="match status" value="1"/>
</dbReference>
<keyword evidence="1" id="KW-0539">Nucleus</keyword>
<dbReference type="RefSeq" id="XP_070899265.1">
    <property type="nucleotide sequence ID" value="XM_071045545.1"/>
</dbReference>
<dbReference type="Proteomes" id="UP001610444">
    <property type="component" value="Unassembled WGS sequence"/>
</dbReference>
<dbReference type="CDD" id="cd12148">
    <property type="entry name" value="fungal_TF_MHR"/>
    <property type="match status" value="1"/>
</dbReference>